<evidence type="ECO:0000313" key="2">
    <source>
        <dbReference type="Proteomes" id="UP001162992"/>
    </source>
</evidence>
<accession>A0ACC2AHD5</accession>
<organism evidence="1 2">
    <name type="scientific">Diphasiastrum complanatum</name>
    <name type="common">Issler's clubmoss</name>
    <name type="synonym">Lycopodium complanatum</name>
    <dbReference type="NCBI Taxonomy" id="34168"/>
    <lineage>
        <taxon>Eukaryota</taxon>
        <taxon>Viridiplantae</taxon>
        <taxon>Streptophyta</taxon>
        <taxon>Embryophyta</taxon>
        <taxon>Tracheophyta</taxon>
        <taxon>Lycopodiopsida</taxon>
        <taxon>Lycopodiales</taxon>
        <taxon>Lycopodiaceae</taxon>
        <taxon>Lycopodioideae</taxon>
        <taxon>Diphasiastrum</taxon>
    </lineage>
</organism>
<name>A0ACC2AHD5_DIPCM</name>
<dbReference type="EMBL" id="CM055112">
    <property type="protein sequence ID" value="KAJ7516876.1"/>
    <property type="molecule type" value="Genomic_DNA"/>
</dbReference>
<evidence type="ECO:0000313" key="1">
    <source>
        <dbReference type="EMBL" id="KAJ7516876.1"/>
    </source>
</evidence>
<reference evidence="2" key="1">
    <citation type="journal article" date="2024" name="Proc. Natl. Acad. Sci. U.S.A.">
        <title>Extraordinary preservation of gene collinearity over three hundred million years revealed in homosporous lycophytes.</title>
        <authorList>
            <person name="Li C."/>
            <person name="Wickell D."/>
            <person name="Kuo L.Y."/>
            <person name="Chen X."/>
            <person name="Nie B."/>
            <person name="Liao X."/>
            <person name="Peng D."/>
            <person name="Ji J."/>
            <person name="Jenkins J."/>
            <person name="Williams M."/>
            <person name="Shu S."/>
            <person name="Plott C."/>
            <person name="Barry K."/>
            <person name="Rajasekar S."/>
            <person name="Grimwood J."/>
            <person name="Han X."/>
            <person name="Sun S."/>
            <person name="Hou Z."/>
            <person name="He W."/>
            <person name="Dai G."/>
            <person name="Sun C."/>
            <person name="Schmutz J."/>
            <person name="Leebens-Mack J.H."/>
            <person name="Li F.W."/>
            <person name="Wang L."/>
        </authorList>
    </citation>
    <scope>NUCLEOTIDE SEQUENCE [LARGE SCALE GENOMIC DNA]</scope>
    <source>
        <strain evidence="2">cv. PW_Plant_1</strain>
    </source>
</reference>
<comment type="caution">
    <text evidence="1">The sequence shown here is derived from an EMBL/GenBank/DDBJ whole genome shotgun (WGS) entry which is preliminary data.</text>
</comment>
<proteinExistence type="predicted"/>
<dbReference type="Proteomes" id="UP001162992">
    <property type="component" value="Chromosome 21"/>
</dbReference>
<gene>
    <name evidence="1" type="ORF">O6H91_21G002600</name>
</gene>
<keyword evidence="2" id="KW-1185">Reference proteome</keyword>
<sequence>MVFRMAMRPHPLQRCKYSLRYWAADHPFVARFRWDQNTWGGSWTFLVFSVPLYLFLIFSIKLLFSWRKKPIPLGPIPAIHNLILLLSSLTIFFGCWQAAVVEIEESRWLWRSSRKALDWLLCFPLGTRPAGRVFFWSYTYYLSKFYQLFDTVIVVLRKKQLTFFHVFHHAAVIIMCFCWLQYTQSLQVLTILSNTGAHAILYCYLFLVSIGYSLPWKKFVTDCQIVQSVFSLVTSIGCLRLHFRAGGCAGMRAWIFNSFFNLTLSILFVNFYWKQYGKVKPKLPAMVKGNSENAVGSNQKVD</sequence>
<protein>
    <submittedName>
        <fullName evidence="1">Uncharacterized protein</fullName>
    </submittedName>
</protein>